<evidence type="ECO:0000256" key="4">
    <source>
        <dbReference type="ARBA" id="ARBA00022475"/>
    </source>
</evidence>
<dbReference type="RefSeq" id="WP_188484249.1">
    <property type="nucleotide sequence ID" value="NZ_BMFC01000023.1"/>
</dbReference>
<proteinExistence type="inferred from homology"/>
<comment type="function">
    <text evidence="1 10">Controls the rotational direction of flagella during chemotaxis.</text>
</comment>
<evidence type="ECO:0000256" key="2">
    <source>
        <dbReference type="ARBA" id="ARBA00004162"/>
    </source>
</evidence>
<evidence type="ECO:0000256" key="7">
    <source>
        <dbReference type="ARBA" id="ARBA00022779"/>
    </source>
</evidence>
<evidence type="ECO:0000313" key="12">
    <source>
        <dbReference type="Proteomes" id="UP000645462"/>
    </source>
</evidence>
<keyword evidence="4" id="KW-1003">Cell membrane</keyword>
<dbReference type="Proteomes" id="UP000645462">
    <property type="component" value="Unassembled WGS sequence"/>
</dbReference>
<evidence type="ECO:0000256" key="9">
    <source>
        <dbReference type="ARBA" id="ARBA00023136"/>
    </source>
</evidence>
<evidence type="ECO:0000256" key="5">
    <source>
        <dbReference type="ARBA" id="ARBA00022500"/>
    </source>
</evidence>
<dbReference type="PANTHER" id="PTHR35091">
    <property type="entry name" value="FLAGELLAR PROTEIN FLIL"/>
    <property type="match status" value="1"/>
</dbReference>
<keyword evidence="5 10" id="KW-0145">Chemotaxis</keyword>
<comment type="caution">
    <text evidence="11">The sequence shown here is derived from an EMBL/GenBank/DDBJ whole genome shotgun (WGS) entry which is preliminary data.</text>
</comment>
<evidence type="ECO:0000256" key="8">
    <source>
        <dbReference type="ARBA" id="ARBA00022989"/>
    </source>
</evidence>
<dbReference type="PANTHER" id="PTHR35091:SF2">
    <property type="entry name" value="FLAGELLAR PROTEIN FLIL"/>
    <property type="match status" value="1"/>
</dbReference>
<keyword evidence="12" id="KW-1185">Reference proteome</keyword>
<name>A0ABQ1LCV6_9RHOB</name>
<evidence type="ECO:0000256" key="1">
    <source>
        <dbReference type="ARBA" id="ARBA00002254"/>
    </source>
</evidence>
<evidence type="ECO:0000256" key="3">
    <source>
        <dbReference type="ARBA" id="ARBA00008281"/>
    </source>
</evidence>
<reference evidence="12" key="1">
    <citation type="journal article" date="2019" name="Int. J. Syst. Evol. Microbiol.">
        <title>The Global Catalogue of Microorganisms (GCM) 10K type strain sequencing project: providing services to taxonomists for standard genome sequencing and annotation.</title>
        <authorList>
            <consortium name="The Broad Institute Genomics Platform"/>
            <consortium name="The Broad Institute Genome Sequencing Center for Infectious Disease"/>
            <person name="Wu L."/>
            <person name="Ma J."/>
        </authorList>
    </citation>
    <scope>NUCLEOTIDE SEQUENCE [LARGE SCALE GENOMIC DNA]</scope>
    <source>
        <strain evidence="12">CGMCC 1.12478</strain>
    </source>
</reference>
<keyword evidence="6 10" id="KW-0812">Transmembrane</keyword>
<keyword evidence="9 10" id="KW-0472">Membrane</keyword>
<keyword evidence="11" id="KW-0966">Cell projection</keyword>
<dbReference type="Pfam" id="PF03748">
    <property type="entry name" value="FliL"/>
    <property type="match status" value="1"/>
</dbReference>
<sequence length="189" mass="20608">MSDASLPSLDGRPKGGVFKKLITWLLAAVLLSGLGFGAGLYYADAPLSPSQEVLRLIEKDAAEAAEEEETGPLRVPREVPQTAQFETSYYEFPDAFTTNLKGSRRFLQVGVGLSTQYDATVIANVERHAMALRSDMLAVISGFTEEEIEAEDGRARLSGALRETINARLVSLEGFGGIEDVFFRTFVLQ</sequence>
<dbReference type="InterPro" id="IPR005503">
    <property type="entry name" value="FliL"/>
</dbReference>
<keyword evidence="11" id="KW-0969">Cilium</keyword>
<evidence type="ECO:0000256" key="10">
    <source>
        <dbReference type="RuleBase" id="RU364125"/>
    </source>
</evidence>
<evidence type="ECO:0000313" key="11">
    <source>
        <dbReference type="EMBL" id="GGC22554.1"/>
    </source>
</evidence>
<dbReference type="EMBL" id="BMFC01000023">
    <property type="protein sequence ID" value="GGC22554.1"/>
    <property type="molecule type" value="Genomic_DNA"/>
</dbReference>
<organism evidence="11 12">
    <name type="scientific">Marivita lacus</name>
    <dbReference type="NCBI Taxonomy" id="1323742"/>
    <lineage>
        <taxon>Bacteria</taxon>
        <taxon>Pseudomonadati</taxon>
        <taxon>Pseudomonadota</taxon>
        <taxon>Alphaproteobacteria</taxon>
        <taxon>Rhodobacterales</taxon>
        <taxon>Roseobacteraceae</taxon>
        <taxon>Marivita</taxon>
    </lineage>
</organism>
<gene>
    <name evidence="11" type="primary">fliL</name>
    <name evidence="11" type="ORF">GCM10011363_43880</name>
</gene>
<keyword evidence="10" id="KW-0997">Cell inner membrane</keyword>
<comment type="similarity">
    <text evidence="3 10">Belongs to the FliL family.</text>
</comment>
<keyword evidence="7 10" id="KW-0283">Flagellar rotation</keyword>
<keyword evidence="11" id="KW-0282">Flagellum</keyword>
<keyword evidence="8 10" id="KW-1133">Transmembrane helix</keyword>
<protein>
    <recommendedName>
        <fullName evidence="10">Flagellar protein FliL</fullName>
    </recommendedName>
</protein>
<comment type="subcellular location">
    <subcellularLocation>
        <location evidence="10">Cell inner membrane</location>
    </subcellularLocation>
    <subcellularLocation>
        <location evidence="2">Cell membrane</location>
        <topology evidence="2">Single-pass membrane protein</topology>
    </subcellularLocation>
</comment>
<accession>A0ABQ1LCV6</accession>
<feature type="transmembrane region" description="Helical" evidence="10">
    <location>
        <begin position="21"/>
        <end position="43"/>
    </location>
</feature>
<evidence type="ECO:0000256" key="6">
    <source>
        <dbReference type="ARBA" id="ARBA00022692"/>
    </source>
</evidence>